<dbReference type="PIRSF" id="PIRSF016398">
    <property type="entry name" value="TFIIE-beta"/>
    <property type="match status" value="1"/>
</dbReference>
<dbReference type="GO" id="GO:0005673">
    <property type="term" value="C:transcription factor TFIIE complex"/>
    <property type="evidence" value="ECO:0007669"/>
    <property type="project" value="UniProtKB-UniRule"/>
</dbReference>
<protein>
    <recommendedName>
        <fullName evidence="7">Transcription initiation factor IIE subunit beta</fullName>
    </recommendedName>
</protein>
<keyword evidence="2 7" id="KW-0805">Transcription regulation</keyword>
<reference evidence="10 11" key="1">
    <citation type="submission" date="2016-06" db="EMBL/GenBank/DDBJ databases">
        <authorList>
            <person name="Kjaerup R.B."/>
            <person name="Dalgaard T.S."/>
            <person name="Juul-Madsen H.R."/>
        </authorList>
    </citation>
    <scope>NUCLEOTIDE SEQUENCE [LARGE SCALE GENOMIC DNA]</scope>
    <source>
        <strain evidence="10 11">Pb300</strain>
    </source>
</reference>
<dbReference type="Proteomes" id="UP000242814">
    <property type="component" value="Unassembled WGS sequence"/>
</dbReference>
<dbReference type="PROSITE" id="PS51351">
    <property type="entry name" value="TFIIE_BETA_C"/>
    <property type="match status" value="1"/>
</dbReference>
<comment type="subunit">
    <text evidence="7">Tetramer of two alpha and two beta chains.</text>
</comment>
<keyword evidence="3 7" id="KW-0238">DNA-binding</keyword>
<evidence type="ECO:0000313" key="11">
    <source>
        <dbReference type="Proteomes" id="UP000242814"/>
    </source>
</evidence>
<dbReference type="Pfam" id="PF22254">
    <property type="entry name" value="TFA2_E-tether"/>
    <property type="match status" value="1"/>
</dbReference>
<evidence type="ECO:0000256" key="3">
    <source>
        <dbReference type="ARBA" id="ARBA00023125"/>
    </source>
</evidence>
<feature type="region of interest" description="Disordered" evidence="8">
    <location>
        <begin position="277"/>
        <end position="319"/>
    </location>
</feature>
<dbReference type="CDD" id="cd07977">
    <property type="entry name" value="TFIIE_beta_winged_helix"/>
    <property type="match status" value="1"/>
</dbReference>
<dbReference type="GO" id="GO:0003677">
    <property type="term" value="F:DNA binding"/>
    <property type="evidence" value="ECO:0007669"/>
    <property type="project" value="UniProtKB-UniRule"/>
</dbReference>
<evidence type="ECO:0000256" key="7">
    <source>
        <dbReference type="PIRNR" id="PIRNR016398"/>
    </source>
</evidence>
<evidence type="ECO:0000259" key="9">
    <source>
        <dbReference type="PROSITE" id="PS51351"/>
    </source>
</evidence>
<evidence type="ECO:0000256" key="2">
    <source>
        <dbReference type="ARBA" id="ARBA00023015"/>
    </source>
</evidence>
<evidence type="ECO:0000313" key="10">
    <source>
        <dbReference type="EMBL" id="ODH19929.1"/>
    </source>
</evidence>
<dbReference type="Pfam" id="PF18121">
    <property type="entry name" value="TFA2_Winged_2"/>
    <property type="match status" value="1"/>
</dbReference>
<gene>
    <name evidence="10" type="ORF">ACO22_06040</name>
</gene>
<dbReference type="Pfam" id="PF02186">
    <property type="entry name" value="TFIIE_beta"/>
    <property type="match status" value="1"/>
</dbReference>
<dbReference type="InterPro" id="IPR003166">
    <property type="entry name" value="TFIIE_bsu_DNA-bd"/>
</dbReference>
<evidence type="ECO:0000256" key="8">
    <source>
        <dbReference type="SAM" id="MobiDB-lite"/>
    </source>
</evidence>
<dbReference type="InterPro" id="IPR040501">
    <property type="entry name" value="TFA2_Winged_2"/>
</dbReference>
<dbReference type="GO" id="GO:0001097">
    <property type="term" value="F:TFIIH-class transcription factor complex binding"/>
    <property type="evidence" value="ECO:0007669"/>
    <property type="project" value="TreeGrafter"/>
</dbReference>
<dbReference type="EMBL" id="LZYO01000301">
    <property type="protein sequence ID" value="ODH19929.1"/>
    <property type="molecule type" value="Genomic_DNA"/>
</dbReference>
<feature type="region of interest" description="Disordered" evidence="8">
    <location>
        <begin position="75"/>
        <end position="96"/>
    </location>
</feature>
<dbReference type="PANTHER" id="PTHR12716">
    <property type="entry name" value="TRANSCRIPTION INITIATION FACTOR IIE, BETA SUBUNIT"/>
    <property type="match status" value="1"/>
</dbReference>
<evidence type="ECO:0000256" key="4">
    <source>
        <dbReference type="ARBA" id="ARBA00023163"/>
    </source>
</evidence>
<dbReference type="VEuPathDB" id="FungiDB:PADG_04834"/>
<dbReference type="InterPro" id="IPR016656">
    <property type="entry name" value="TFIIE-bsu"/>
</dbReference>
<organism evidence="10 11">
    <name type="scientific">Paracoccidioides brasiliensis</name>
    <dbReference type="NCBI Taxonomy" id="121759"/>
    <lineage>
        <taxon>Eukaryota</taxon>
        <taxon>Fungi</taxon>
        <taxon>Dikarya</taxon>
        <taxon>Ascomycota</taxon>
        <taxon>Pezizomycotina</taxon>
        <taxon>Eurotiomycetes</taxon>
        <taxon>Eurotiomycetidae</taxon>
        <taxon>Onygenales</taxon>
        <taxon>Ajellomycetaceae</taxon>
        <taxon>Paracoccidioides</taxon>
    </lineage>
</organism>
<feature type="domain" description="TFIIE beta" evidence="9">
    <location>
        <begin position="91"/>
        <end position="177"/>
    </location>
</feature>
<proteinExistence type="inferred from homology"/>
<comment type="subcellular location">
    <subcellularLocation>
        <location evidence="1 7">Nucleus</location>
    </subcellularLocation>
</comment>
<comment type="function">
    <text evidence="6 7">Recruits TFIIH to the initiation complex and stimulates the RNA polymerase II C-terminal domain kinase and DNA-dependent ATPase activities of TFIIH. Both TFIIH and TFIIE are required for promoter clearance by RNA polymerase.</text>
</comment>
<dbReference type="VEuPathDB" id="FungiDB:PABG_04440"/>
<evidence type="ECO:0000256" key="5">
    <source>
        <dbReference type="ARBA" id="ARBA00023242"/>
    </source>
</evidence>
<dbReference type="InterPro" id="IPR054600">
    <property type="entry name" value="TFA2_E-tether"/>
</dbReference>
<dbReference type="AlphaFoldDB" id="A0A1D2J8V9"/>
<keyword evidence="5 7" id="KW-0539">Nucleus</keyword>
<dbReference type="PANTHER" id="PTHR12716:SF8">
    <property type="entry name" value="TRANSCRIPTION INITIATION FACTOR IIE SUBUNIT BETA"/>
    <property type="match status" value="1"/>
</dbReference>
<evidence type="ECO:0000256" key="1">
    <source>
        <dbReference type="ARBA" id="ARBA00004123"/>
    </source>
</evidence>
<sequence>MGIHGLAVVPGRAARDQEPIPLTMSYFQNQISSFNSSAKSAATRLPQDRRTAGSTLAAARSSSIAAAASTQANSSAASAANGRRHDADTVYSQPVNTGTGKDIMTQVVFAIDHMKSKDYSLKFSDILSYLSLHQQGHDPGYIQALKRILQSHEKVQYDPSGANGEGTFRFKPPHDIRTAEQLLRKLQSQPTAQGMSVRELREGWPTIVQTIDKLEKEGKLLVTRNKKDDHPKMVWANDPSLIQHFDPEFRAIWEKIKIPDQQTVTEELEKAGITPTSKNKVVKPRPKVENKKVKKARRSGKTTNTHMTGILRDYSHLKR</sequence>
<comment type="caution">
    <text evidence="10">The sequence shown here is derived from an EMBL/GenBank/DDBJ whole genome shotgun (WGS) entry which is preliminary data.</text>
</comment>
<accession>A0A1D2J8V9</accession>
<comment type="similarity">
    <text evidence="7">Belongs to the TFIIE beta subunit family.</text>
</comment>
<evidence type="ECO:0000256" key="6">
    <source>
        <dbReference type="ARBA" id="ARBA00025581"/>
    </source>
</evidence>
<name>A0A1D2J8V9_PARBR</name>
<keyword evidence="4 7" id="KW-0804">Transcription</keyword>
<dbReference type="GO" id="GO:0006367">
    <property type="term" value="P:transcription initiation at RNA polymerase II promoter"/>
    <property type="evidence" value="ECO:0007669"/>
    <property type="project" value="UniProtKB-UniRule"/>
</dbReference>